<dbReference type="AlphaFoldDB" id="H1S8Q1"/>
<protein>
    <submittedName>
        <fullName evidence="1">Uncharacterized protein</fullName>
    </submittedName>
</protein>
<evidence type="ECO:0000313" key="1">
    <source>
        <dbReference type="EMBL" id="EHP41093.1"/>
    </source>
</evidence>
<reference evidence="1 2" key="1">
    <citation type="journal article" date="2012" name="J. Bacteriol.">
        <title>De Novo Genome Project of Cupriavidus basilensis OR16.</title>
        <authorList>
            <person name="Cserhati M."/>
            <person name="Kriszt B."/>
            <person name="Szoboszlay S."/>
            <person name="Toth A."/>
            <person name="Szabo I."/>
            <person name="Tancsics A."/>
            <person name="Nagy I."/>
            <person name="Horvath B."/>
            <person name="Nagy I."/>
            <person name="Kukolya J."/>
        </authorList>
    </citation>
    <scope>NUCLEOTIDE SEQUENCE [LARGE SCALE GENOMIC DNA]</scope>
    <source>
        <strain evidence="1 2">OR16</strain>
    </source>
</reference>
<comment type="caution">
    <text evidence="1">The sequence shown here is derived from an EMBL/GenBank/DDBJ whole genome shotgun (WGS) entry which is preliminary data.</text>
</comment>
<evidence type="ECO:0000313" key="2">
    <source>
        <dbReference type="Proteomes" id="UP000005808"/>
    </source>
</evidence>
<dbReference type="EMBL" id="AHJE01000053">
    <property type="protein sequence ID" value="EHP41093.1"/>
    <property type="molecule type" value="Genomic_DNA"/>
</dbReference>
<gene>
    <name evidence="1" type="ORF">OR16_21863</name>
</gene>
<accession>H1S8Q1</accession>
<organism evidence="1 2">
    <name type="scientific">Cupriavidus basilensis OR16</name>
    <dbReference type="NCBI Taxonomy" id="1127483"/>
    <lineage>
        <taxon>Bacteria</taxon>
        <taxon>Pseudomonadati</taxon>
        <taxon>Pseudomonadota</taxon>
        <taxon>Betaproteobacteria</taxon>
        <taxon>Burkholderiales</taxon>
        <taxon>Burkholderiaceae</taxon>
        <taxon>Cupriavidus</taxon>
    </lineage>
</organism>
<dbReference type="Proteomes" id="UP000005808">
    <property type="component" value="Unassembled WGS sequence"/>
</dbReference>
<sequence>MTEHTRLELQLHRADHAQLDAAAIAAGYSLEEYARLALHRFSLDTLEAAGAPRPAVSPALPAFIFLSASLHRNV</sequence>
<name>H1S8Q1_9BURK</name>
<proteinExistence type="predicted"/>
<dbReference type="RefSeq" id="WP_006159805.1">
    <property type="nucleotide sequence ID" value="NZ_AHJE01000053.1"/>
</dbReference>